<feature type="transmembrane region" description="Helical" evidence="1">
    <location>
        <begin position="74"/>
        <end position="97"/>
    </location>
</feature>
<dbReference type="Proteomes" id="UP001497457">
    <property type="component" value="Chromosome 35b"/>
</dbReference>
<name>A0ABC9E1Z1_9POAL</name>
<protein>
    <submittedName>
        <fullName evidence="2">Uncharacterized protein</fullName>
    </submittedName>
</protein>
<evidence type="ECO:0000256" key="1">
    <source>
        <dbReference type="SAM" id="Phobius"/>
    </source>
</evidence>
<evidence type="ECO:0000313" key="2">
    <source>
        <dbReference type="EMBL" id="CAL5049407.1"/>
    </source>
</evidence>
<keyword evidence="1" id="KW-1133">Transmembrane helix</keyword>
<accession>A0ABC9E1Z1</accession>
<proteinExistence type="predicted"/>
<organism evidence="2 3">
    <name type="scientific">Urochloa decumbens</name>
    <dbReference type="NCBI Taxonomy" id="240449"/>
    <lineage>
        <taxon>Eukaryota</taxon>
        <taxon>Viridiplantae</taxon>
        <taxon>Streptophyta</taxon>
        <taxon>Embryophyta</taxon>
        <taxon>Tracheophyta</taxon>
        <taxon>Spermatophyta</taxon>
        <taxon>Magnoliopsida</taxon>
        <taxon>Liliopsida</taxon>
        <taxon>Poales</taxon>
        <taxon>Poaceae</taxon>
        <taxon>PACMAD clade</taxon>
        <taxon>Panicoideae</taxon>
        <taxon>Panicodae</taxon>
        <taxon>Paniceae</taxon>
        <taxon>Melinidinae</taxon>
        <taxon>Urochloa</taxon>
    </lineage>
</organism>
<gene>
    <name evidence="2" type="ORF">URODEC1_LOCUS90990</name>
</gene>
<dbReference type="AlphaFoldDB" id="A0ABC9E1Z1"/>
<keyword evidence="3" id="KW-1185">Reference proteome</keyword>
<reference evidence="3" key="1">
    <citation type="submission" date="2024-06" db="EMBL/GenBank/DDBJ databases">
        <authorList>
            <person name="Ryan C."/>
        </authorList>
    </citation>
    <scope>NUCLEOTIDE SEQUENCE [LARGE SCALE GENOMIC DNA]</scope>
</reference>
<reference evidence="2 3" key="2">
    <citation type="submission" date="2024-10" db="EMBL/GenBank/DDBJ databases">
        <authorList>
            <person name="Ryan C."/>
        </authorList>
    </citation>
    <scope>NUCLEOTIDE SEQUENCE [LARGE SCALE GENOMIC DNA]</scope>
</reference>
<feature type="transmembrane region" description="Helical" evidence="1">
    <location>
        <begin position="40"/>
        <end position="62"/>
    </location>
</feature>
<sequence>MRHMARQRQEMRPNYLREPLPDEAAAAAAAGRRGGDGIRLLLLDAGRVLMLWGCGTIATAAVSSKRNRPAADEAAINATYVFLGLLLWLLGVSLITFTPAPRRRFLRVARQGGAAVTNLVMGCFFPPWN</sequence>
<keyword evidence="1" id="KW-0812">Transmembrane</keyword>
<evidence type="ECO:0000313" key="3">
    <source>
        <dbReference type="Proteomes" id="UP001497457"/>
    </source>
</evidence>
<dbReference type="EMBL" id="OZ075145">
    <property type="protein sequence ID" value="CAL5049407.1"/>
    <property type="molecule type" value="Genomic_DNA"/>
</dbReference>
<keyword evidence="1" id="KW-0472">Membrane</keyword>